<name>A0ACC1KR65_9FUNG</name>
<dbReference type="Proteomes" id="UP001140096">
    <property type="component" value="Unassembled WGS sequence"/>
</dbReference>
<sequence>MSSASIKQGVNTFAEELHPEHAGDILQPGERWATEEDMSTLRRVADKIPTAAYFVVLTEFCERFTYYGITGPFQNYISNGYQVPNSRPGAIDGGQQMATGLSNFFQFFCYLCPIFGAIIADQWLGKYKTILLFSIIYILGNLVLTLTALPVSIRAGGALPGMIIAMITIGLGTGGIKANVSPMVAEQYARFRPF</sequence>
<proteinExistence type="predicted"/>
<comment type="caution">
    <text evidence="1">The sequence shown here is derived from an EMBL/GenBank/DDBJ whole genome shotgun (WGS) entry which is preliminary data.</text>
</comment>
<gene>
    <name evidence="1" type="primary">PTR2_4</name>
    <name evidence="1" type="ORF">H4S07_007025</name>
</gene>
<reference evidence="1" key="1">
    <citation type="submission" date="2022-07" db="EMBL/GenBank/DDBJ databases">
        <title>Phylogenomic reconstructions and comparative analyses of Kickxellomycotina fungi.</title>
        <authorList>
            <person name="Reynolds N.K."/>
            <person name="Stajich J.E."/>
            <person name="Barry K."/>
            <person name="Grigoriev I.V."/>
            <person name="Crous P."/>
            <person name="Smith M.E."/>
        </authorList>
    </citation>
    <scope>NUCLEOTIDE SEQUENCE</scope>
    <source>
        <strain evidence="1">CBS 102833</strain>
    </source>
</reference>
<feature type="non-terminal residue" evidence="1">
    <location>
        <position position="194"/>
    </location>
</feature>
<dbReference type="EMBL" id="JANBUP010004673">
    <property type="protein sequence ID" value="KAJ2793515.1"/>
    <property type="molecule type" value="Genomic_DNA"/>
</dbReference>
<keyword evidence="2" id="KW-1185">Reference proteome</keyword>
<protein>
    <submittedName>
        <fullName evidence="1">Peptide transporter ptr2</fullName>
    </submittedName>
</protein>
<evidence type="ECO:0000313" key="1">
    <source>
        <dbReference type="EMBL" id="KAJ2793515.1"/>
    </source>
</evidence>
<organism evidence="1 2">
    <name type="scientific">Coemansia furcata</name>
    <dbReference type="NCBI Taxonomy" id="417177"/>
    <lineage>
        <taxon>Eukaryota</taxon>
        <taxon>Fungi</taxon>
        <taxon>Fungi incertae sedis</taxon>
        <taxon>Zoopagomycota</taxon>
        <taxon>Kickxellomycotina</taxon>
        <taxon>Kickxellomycetes</taxon>
        <taxon>Kickxellales</taxon>
        <taxon>Kickxellaceae</taxon>
        <taxon>Coemansia</taxon>
    </lineage>
</organism>
<evidence type="ECO:0000313" key="2">
    <source>
        <dbReference type="Proteomes" id="UP001140096"/>
    </source>
</evidence>
<accession>A0ACC1KR65</accession>